<feature type="region of interest" description="Disordered" evidence="1">
    <location>
        <begin position="234"/>
        <end position="280"/>
    </location>
</feature>
<sequence length="356" mass="37699">MNIDPSNKAQEQEEQNQQTTTTTTTGAATTSTPTTTTTSATATTTTVLALLISPSSPSSTSTVSPTASSISKNSSTDEVDETTAEAEPPQLEAKGSKPAAADRGQDEQRRQQLVFEQREDEDVHRNNSEQRTGTEQPFGVDCRGPTGRPVEPNVTMTLDVTNTTTTTLLGQCTPEKVTTELRTLELAATAVVPARPTLESEANGDSNSSKEENDTLPSSAIEVEPARELIAEALSPPKTPQPSLSSSSSSSSSTSSTPSVGEERRLPVVPEEDSYTEDLPAGECCYRQPLATSNNNPALVLEVDLTSGDSGAGGCINDRYNNNSKRSDSNFQIVLGDSTQTKVTNRNDDDHETVAA</sequence>
<reference evidence="3" key="1">
    <citation type="submission" date="2013-09" db="EMBL/GenBank/DDBJ databases">
        <title>The Genome Sequence of Anopheles maculatus species B.</title>
        <authorList>
            <consortium name="The Broad Institute Genomics Platform"/>
            <person name="Neafsey D.E."/>
            <person name="Besansky N."/>
            <person name="Howell P."/>
            <person name="Walton C."/>
            <person name="Young S.K."/>
            <person name="Zeng Q."/>
            <person name="Gargeya S."/>
            <person name="Fitzgerald M."/>
            <person name="Haas B."/>
            <person name="Abouelleil A."/>
            <person name="Allen A.W."/>
            <person name="Alvarado L."/>
            <person name="Arachchi H.M."/>
            <person name="Berlin A.M."/>
            <person name="Chapman S.B."/>
            <person name="Gainer-Dewar J."/>
            <person name="Goldberg J."/>
            <person name="Griggs A."/>
            <person name="Gujja S."/>
            <person name="Hansen M."/>
            <person name="Howarth C."/>
            <person name="Imamovic A."/>
            <person name="Ireland A."/>
            <person name="Larimer J."/>
            <person name="McCowan C."/>
            <person name="Murphy C."/>
            <person name="Pearson M."/>
            <person name="Poon T.W."/>
            <person name="Priest M."/>
            <person name="Roberts A."/>
            <person name="Saif S."/>
            <person name="Shea T."/>
            <person name="Sisk P."/>
            <person name="Sykes S."/>
            <person name="Wortman J."/>
            <person name="Nusbaum C."/>
            <person name="Birren B."/>
        </authorList>
    </citation>
    <scope>NUCLEOTIDE SEQUENCE [LARGE SCALE GENOMIC DNA]</scope>
    <source>
        <strain evidence="3">maculatus3</strain>
    </source>
</reference>
<feature type="compositionally biased region" description="Basic and acidic residues" evidence="1">
    <location>
        <begin position="345"/>
        <end position="356"/>
    </location>
</feature>
<evidence type="ECO:0000313" key="2">
    <source>
        <dbReference type="EnsemblMetazoa" id="AMAM003823-PA"/>
    </source>
</evidence>
<feature type="region of interest" description="Disordered" evidence="1">
    <location>
        <begin position="192"/>
        <end position="217"/>
    </location>
</feature>
<feature type="region of interest" description="Disordered" evidence="1">
    <location>
        <begin position="308"/>
        <end position="356"/>
    </location>
</feature>
<dbReference type="AlphaFoldDB" id="A0A182SC60"/>
<feature type="compositionally biased region" description="Low complexity" evidence="1">
    <location>
        <begin position="241"/>
        <end position="259"/>
    </location>
</feature>
<evidence type="ECO:0000313" key="3">
    <source>
        <dbReference type="Proteomes" id="UP000075901"/>
    </source>
</evidence>
<accession>A0A182SC60</accession>
<name>A0A182SC60_9DIPT</name>
<dbReference type="EnsemblMetazoa" id="AMAM003823-RA">
    <property type="protein sequence ID" value="AMAM003823-PA"/>
    <property type="gene ID" value="AMAM003823"/>
</dbReference>
<evidence type="ECO:0000256" key="1">
    <source>
        <dbReference type="SAM" id="MobiDB-lite"/>
    </source>
</evidence>
<organism evidence="2 3">
    <name type="scientific">Anopheles maculatus</name>
    <dbReference type="NCBI Taxonomy" id="74869"/>
    <lineage>
        <taxon>Eukaryota</taxon>
        <taxon>Metazoa</taxon>
        <taxon>Ecdysozoa</taxon>
        <taxon>Arthropoda</taxon>
        <taxon>Hexapoda</taxon>
        <taxon>Insecta</taxon>
        <taxon>Pterygota</taxon>
        <taxon>Neoptera</taxon>
        <taxon>Endopterygota</taxon>
        <taxon>Diptera</taxon>
        <taxon>Nematocera</taxon>
        <taxon>Culicoidea</taxon>
        <taxon>Culicidae</taxon>
        <taxon>Anophelinae</taxon>
        <taxon>Anopheles</taxon>
        <taxon>Anopheles maculatus group</taxon>
    </lineage>
</organism>
<reference evidence="2" key="2">
    <citation type="submission" date="2020-05" db="UniProtKB">
        <authorList>
            <consortium name="EnsemblMetazoa"/>
        </authorList>
    </citation>
    <scope>IDENTIFICATION</scope>
    <source>
        <strain evidence="2">maculatus3</strain>
    </source>
</reference>
<feature type="compositionally biased region" description="Polar residues" evidence="1">
    <location>
        <begin position="319"/>
        <end position="344"/>
    </location>
</feature>
<protein>
    <submittedName>
        <fullName evidence="2">Uncharacterized protein</fullName>
    </submittedName>
</protein>
<proteinExistence type="predicted"/>
<feature type="region of interest" description="Disordered" evidence="1">
    <location>
        <begin position="1"/>
        <end position="152"/>
    </location>
</feature>
<dbReference type="Proteomes" id="UP000075901">
    <property type="component" value="Unassembled WGS sequence"/>
</dbReference>
<keyword evidence="3" id="KW-1185">Reference proteome</keyword>
<feature type="compositionally biased region" description="Low complexity" evidence="1">
    <location>
        <begin position="15"/>
        <end position="71"/>
    </location>
</feature>
<dbReference type="VEuPathDB" id="VectorBase:AMAM003823"/>